<feature type="region of interest" description="Disordered" evidence="1">
    <location>
        <begin position="203"/>
        <end position="240"/>
    </location>
</feature>
<dbReference type="VEuPathDB" id="FungiDB:I7I50_03531"/>
<protein>
    <submittedName>
        <fullName evidence="2">Uncharacterized protein</fullName>
    </submittedName>
</protein>
<dbReference type="GeneID" id="69038668"/>
<proteinExistence type="predicted"/>
<organism evidence="2 3">
    <name type="scientific">Ajellomyces capsulatus (strain G186AR / H82 / ATCC MYA-2454 / RMSCC 2432)</name>
    <name type="common">Darling's disease fungus</name>
    <name type="synonym">Histoplasma capsulatum</name>
    <dbReference type="NCBI Taxonomy" id="447093"/>
    <lineage>
        <taxon>Eukaryota</taxon>
        <taxon>Fungi</taxon>
        <taxon>Dikarya</taxon>
        <taxon>Ascomycota</taxon>
        <taxon>Pezizomycotina</taxon>
        <taxon>Eurotiomycetes</taxon>
        <taxon>Eurotiomycetidae</taxon>
        <taxon>Onygenales</taxon>
        <taxon>Ajellomycetaceae</taxon>
        <taxon>Histoplasma</taxon>
    </lineage>
</organism>
<evidence type="ECO:0000256" key="1">
    <source>
        <dbReference type="SAM" id="MobiDB-lite"/>
    </source>
</evidence>
<reference evidence="2" key="1">
    <citation type="submission" date="2009-02" db="EMBL/GenBank/DDBJ databases">
        <title>The Genome Sequence of Ajellomyces capsulatus strain G186AR.</title>
        <authorList>
            <consortium name="The Broad Institute Genome Sequencing Platform"/>
            <person name="Champion M."/>
            <person name="Cuomo C."/>
            <person name="Ma L.-J."/>
            <person name="Henn M.R."/>
            <person name="Sil A."/>
            <person name="Goldman B."/>
            <person name="Young S.K."/>
            <person name="Kodira C.D."/>
            <person name="Zeng Q."/>
            <person name="Koehrsen M."/>
            <person name="Alvarado L."/>
            <person name="Berlin A."/>
            <person name="Borenstein D."/>
            <person name="Chen Z."/>
            <person name="Engels R."/>
            <person name="Freedman E."/>
            <person name="Gellesch M."/>
            <person name="Goldberg J."/>
            <person name="Griggs A."/>
            <person name="Gujja S."/>
            <person name="Heiman D."/>
            <person name="Hepburn T."/>
            <person name="Howarth C."/>
            <person name="Jen D."/>
            <person name="Larson L."/>
            <person name="Lewis B."/>
            <person name="Mehta T."/>
            <person name="Park D."/>
            <person name="Pearson M."/>
            <person name="Roberts A."/>
            <person name="Saif S."/>
            <person name="Shea T."/>
            <person name="Shenoy N."/>
            <person name="Sisk P."/>
            <person name="Stolte C."/>
            <person name="Sykes S."/>
            <person name="Walk T."/>
            <person name="White J."/>
            <person name="Yandava C."/>
            <person name="Klein B."/>
            <person name="McEwen J.G."/>
            <person name="Puccia R."/>
            <person name="Goldman G.H."/>
            <person name="Felipe M.S."/>
            <person name="Nino-Vega G."/>
            <person name="San-Blas G."/>
            <person name="Taylor J."/>
            <person name="Mendoza L."/>
            <person name="Galagan J."/>
            <person name="Nusbaum C."/>
            <person name="Birren B."/>
        </authorList>
    </citation>
    <scope>NUCLEOTIDE SEQUENCE</scope>
    <source>
        <strain evidence="2">G186AR</strain>
    </source>
</reference>
<name>C0NQ64_AJECG</name>
<evidence type="ECO:0000313" key="2">
    <source>
        <dbReference type="EMBL" id="EEH06336.1"/>
    </source>
</evidence>
<evidence type="ECO:0000313" key="3">
    <source>
        <dbReference type="Proteomes" id="UP000001631"/>
    </source>
</evidence>
<accession>C0NQ64</accession>
<dbReference type="HOGENOM" id="CLU_826311_0_0_1"/>
<dbReference type="Proteomes" id="UP000001631">
    <property type="component" value="Unassembled WGS sequence"/>
</dbReference>
<gene>
    <name evidence="2" type="ORF">HCBG_05652</name>
</gene>
<feature type="region of interest" description="Disordered" evidence="1">
    <location>
        <begin position="163"/>
        <end position="185"/>
    </location>
</feature>
<sequence length="336" mass="38696">MIPSEERMQWKQAGRMALKWELGVARFWRRENRSSWINRGRWRGGSMQGNARRKFYPRRIPITAPAGFLSFGRVEIVVNRKGTAFPIKIVASKISEHYKHNKHNKHTPYTMIASSISNSLLTMTPSLPDHAVACEIPDGYNKQPLSLKLVMKGAMRQHQFRTWKRNHRHSHIGVTPNRTRPASTRARARARAKARARGGHYMRTLNCTGSSKENVEPLPPQPISGALPDNISKNRPSKETHARVDDSFAHHLEPDTSGSHILLHHEAREGHLEFFLWRPIWQLEDDIAKVHPDQLKQYKERLDVGPARRASQARKQARSPFPEPSFLARHIPFFEN</sequence>
<dbReference type="AlphaFoldDB" id="C0NQ64"/>
<dbReference type="RefSeq" id="XP_045286817.1">
    <property type="nucleotide sequence ID" value="XM_045432701.1"/>
</dbReference>
<keyword evidence="3" id="KW-1185">Reference proteome</keyword>
<dbReference type="InParanoid" id="C0NQ64"/>
<dbReference type="EMBL" id="GG663369">
    <property type="protein sequence ID" value="EEH06336.1"/>
    <property type="molecule type" value="Genomic_DNA"/>
</dbReference>